<reference evidence="1" key="1">
    <citation type="journal article" date="2014" name="Int. J. Syst. Evol. Microbiol.">
        <title>Complete genome sequence of Corynebacterium casei LMG S-19264T (=DSM 44701T), isolated from a smear-ripened cheese.</title>
        <authorList>
            <consortium name="US DOE Joint Genome Institute (JGI-PGF)"/>
            <person name="Walter F."/>
            <person name="Albersmeier A."/>
            <person name="Kalinowski J."/>
            <person name="Ruckert C."/>
        </authorList>
    </citation>
    <scope>NUCLEOTIDE SEQUENCE</scope>
    <source>
        <strain evidence="1">CGMCC 1.15760</strain>
    </source>
</reference>
<reference evidence="1" key="2">
    <citation type="submission" date="2020-09" db="EMBL/GenBank/DDBJ databases">
        <authorList>
            <person name="Sun Q."/>
            <person name="Zhou Y."/>
        </authorList>
    </citation>
    <scope>NUCLEOTIDE SEQUENCE</scope>
    <source>
        <strain evidence="1">CGMCC 1.15760</strain>
    </source>
</reference>
<dbReference type="EMBL" id="BMJT01000003">
    <property type="protein sequence ID" value="GGG19492.1"/>
    <property type="molecule type" value="Genomic_DNA"/>
</dbReference>
<accession>A0A917G2S8</accession>
<evidence type="ECO:0000313" key="1">
    <source>
        <dbReference type="EMBL" id="GGG19492.1"/>
    </source>
</evidence>
<evidence type="ECO:0000313" key="2">
    <source>
        <dbReference type="Proteomes" id="UP000616608"/>
    </source>
</evidence>
<dbReference type="AlphaFoldDB" id="A0A917G2S8"/>
<keyword evidence="2" id="KW-1185">Reference proteome</keyword>
<dbReference type="RefSeq" id="WP_188614160.1">
    <property type="nucleotide sequence ID" value="NZ_BMJT01000003.1"/>
</dbReference>
<organism evidence="1 2">
    <name type="scientific">Lysinibacillus alkalisoli</name>
    <dbReference type="NCBI Taxonomy" id="1911548"/>
    <lineage>
        <taxon>Bacteria</taxon>
        <taxon>Bacillati</taxon>
        <taxon>Bacillota</taxon>
        <taxon>Bacilli</taxon>
        <taxon>Bacillales</taxon>
        <taxon>Bacillaceae</taxon>
        <taxon>Lysinibacillus</taxon>
    </lineage>
</organism>
<dbReference type="Proteomes" id="UP000616608">
    <property type="component" value="Unassembled WGS sequence"/>
</dbReference>
<protein>
    <submittedName>
        <fullName evidence="1">Uncharacterized protein</fullName>
    </submittedName>
</protein>
<sequence>MFPSKKEARKITVLTSEQLEGLNEMQVAILLYYLIANNGRTTYQIEVVGSSLSNVAMQSEKL</sequence>
<name>A0A917G2S8_9BACI</name>
<proteinExistence type="predicted"/>
<gene>
    <name evidence="1" type="ORF">GCM10007425_12450</name>
</gene>
<comment type="caution">
    <text evidence="1">The sequence shown here is derived from an EMBL/GenBank/DDBJ whole genome shotgun (WGS) entry which is preliminary data.</text>
</comment>